<dbReference type="Proteomes" id="UP001196413">
    <property type="component" value="Unassembled WGS sequence"/>
</dbReference>
<reference evidence="1" key="1">
    <citation type="submission" date="2021-06" db="EMBL/GenBank/DDBJ databases">
        <title>Parelaphostrongylus tenuis whole genome reference sequence.</title>
        <authorList>
            <person name="Garwood T.J."/>
            <person name="Larsen P.A."/>
            <person name="Fountain-Jones N.M."/>
            <person name="Garbe J.R."/>
            <person name="Macchietto M.G."/>
            <person name="Kania S.A."/>
            <person name="Gerhold R.W."/>
            <person name="Richards J.E."/>
            <person name="Wolf T.M."/>
        </authorList>
    </citation>
    <scope>NUCLEOTIDE SEQUENCE</scope>
    <source>
        <strain evidence="1">MNPRO001-30</strain>
        <tissue evidence="1">Meninges</tissue>
    </source>
</reference>
<accession>A0AAD5MKF0</accession>
<dbReference type="AlphaFoldDB" id="A0AAD5MKF0"/>
<sequence>MVDDSWLIHLIASKVPILTLRTFTLQFSNEETITLCSQSVLFQFHDDSEIITETVAIAETKCDPSGATDKVRSTLFTTPCHICLLQFCHDDVPSL</sequence>
<protein>
    <submittedName>
        <fullName evidence="1">Uncharacterized protein</fullName>
    </submittedName>
</protein>
<comment type="caution">
    <text evidence="1">The sequence shown here is derived from an EMBL/GenBank/DDBJ whole genome shotgun (WGS) entry which is preliminary data.</text>
</comment>
<feature type="non-terminal residue" evidence="1">
    <location>
        <position position="1"/>
    </location>
</feature>
<proteinExistence type="predicted"/>
<evidence type="ECO:0000313" key="1">
    <source>
        <dbReference type="EMBL" id="KAJ1349279.1"/>
    </source>
</evidence>
<keyword evidence="2" id="KW-1185">Reference proteome</keyword>
<gene>
    <name evidence="1" type="ORF">KIN20_004764</name>
</gene>
<name>A0AAD5MKF0_PARTN</name>
<evidence type="ECO:0000313" key="2">
    <source>
        <dbReference type="Proteomes" id="UP001196413"/>
    </source>
</evidence>
<organism evidence="1 2">
    <name type="scientific">Parelaphostrongylus tenuis</name>
    <name type="common">Meningeal worm</name>
    <dbReference type="NCBI Taxonomy" id="148309"/>
    <lineage>
        <taxon>Eukaryota</taxon>
        <taxon>Metazoa</taxon>
        <taxon>Ecdysozoa</taxon>
        <taxon>Nematoda</taxon>
        <taxon>Chromadorea</taxon>
        <taxon>Rhabditida</taxon>
        <taxon>Rhabditina</taxon>
        <taxon>Rhabditomorpha</taxon>
        <taxon>Strongyloidea</taxon>
        <taxon>Metastrongylidae</taxon>
        <taxon>Parelaphostrongylus</taxon>
    </lineage>
</organism>
<dbReference type="EMBL" id="JAHQIW010000637">
    <property type="protein sequence ID" value="KAJ1349279.1"/>
    <property type="molecule type" value="Genomic_DNA"/>
</dbReference>